<reference evidence="7" key="1">
    <citation type="submission" date="2021-01" db="EMBL/GenBank/DDBJ databases">
        <authorList>
            <consortium name="Genoscope - CEA"/>
            <person name="William W."/>
        </authorList>
    </citation>
    <scope>NUCLEOTIDE SEQUENCE</scope>
</reference>
<keyword evidence="2" id="KW-0805">Transcription regulation</keyword>
<dbReference type="EMBL" id="CAJJDM010000048">
    <property type="protein sequence ID" value="CAD8071728.1"/>
    <property type="molecule type" value="Genomic_DNA"/>
</dbReference>
<comment type="subcellular location">
    <subcellularLocation>
        <location evidence="1">Nucleus</location>
    </subcellularLocation>
</comment>
<dbReference type="GO" id="GO:0031011">
    <property type="term" value="C:Ino80 complex"/>
    <property type="evidence" value="ECO:0007669"/>
    <property type="project" value="InterPro"/>
</dbReference>
<proteinExistence type="predicted"/>
<evidence type="ECO:0000259" key="6">
    <source>
        <dbReference type="SMART" id="SM00993"/>
    </source>
</evidence>
<dbReference type="OMA" id="LPTHMKF"/>
<name>A0A8S1M8Y9_PARPR</name>
<evidence type="ECO:0000313" key="8">
    <source>
        <dbReference type="EMBL" id="CAD8071728.1"/>
    </source>
</evidence>
<dbReference type="SMART" id="SM00993">
    <property type="entry name" value="YL1_C"/>
    <property type="match status" value="1"/>
</dbReference>
<protein>
    <recommendedName>
        <fullName evidence="6">Vps72/YL1 C-terminal domain-containing protein</fullName>
    </recommendedName>
</protein>
<dbReference type="Pfam" id="PF08265">
    <property type="entry name" value="YL1_C"/>
    <property type="match status" value="1"/>
</dbReference>
<evidence type="ECO:0000256" key="5">
    <source>
        <dbReference type="SAM" id="MobiDB-lite"/>
    </source>
</evidence>
<organism evidence="7 9">
    <name type="scientific">Paramecium primaurelia</name>
    <dbReference type="NCBI Taxonomy" id="5886"/>
    <lineage>
        <taxon>Eukaryota</taxon>
        <taxon>Sar</taxon>
        <taxon>Alveolata</taxon>
        <taxon>Ciliophora</taxon>
        <taxon>Intramacronucleata</taxon>
        <taxon>Oligohymenophorea</taxon>
        <taxon>Peniculida</taxon>
        <taxon>Parameciidae</taxon>
        <taxon>Paramecium</taxon>
    </lineage>
</organism>
<dbReference type="EMBL" id="CAJJDM010000048">
    <property type="protein sequence ID" value="CAD8071724.1"/>
    <property type="molecule type" value="Genomic_DNA"/>
</dbReference>
<dbReference type="InterPro" id="IPR029525">
    <property type="entry name" value="INO80C/Ies6"/>
</dbReference>
<feature type="region of interest" description="Disordered" evidence="5">
    <location>
        <begin position="1"/>
        <end position="25"/>
    </location>
</feature>
<keyword evidence="3" id="KW-0804">Transcription</keyword>
<comment type="caution">
    <text evidence="7">The sequence shown here is derived from an EMBL/GenBank/DDBJ whole genome shotgun (WGS) entry which is preliminary data.</text>
</comment>
<evidence type="ECO:0000313" key="9">
    <source>
        <dbReference type="Proteomes" id="UP000688137"/>
    </source>
</evidence>
<sequence>MSYQFKNSQWQARKKELKSRRQSQSRKFNNIKAQVQINNSAFNYLSIEAPPSLKPAKRYCDVTGFEAKYKDPVTQLYYCDSIVFNYIRNCPKATAETYLNIRGCTQKLIS</sequence>
<dbReference type="PANTHER" id="PTHR31200">
    <property type="entry name" value="INO80 COMPLEX SUBUNIT C"/>
    <property type="match status" value="1"/>
</dbReference>
<evidence type="ECO:0000256" key="3">
    <source>
        <dbReference type="ARBA" id="ARBA00023163"/>
    </source>
</evidence>
<gene>
    <name evidence="7" type="ORF">PPRIM_AZ9-3.1.T0480020</name>
    <name evidence="8" type="ORF">PPRIM_AZ9-3.1.T0480022</name>
</gene>
<accession>A0A8S1M8Y9</accession>
<feature type="domain" description="Vps72/YL1 C-terminal" evidence="6">
    <location>
        <begin position="58"/>
        <end position="87"/>
    </location>
</feature>
<feature type="compositionally biased region" description="Basic residues" evidence="5">
    <location>
        <begin position="15"/>
        <end position="24"/>
    </location>
</feature>
<evidence type="ECO:0000256" key="1">
    <source>
        <dbReference type="ARBA" id="ARBA00004123"/>
    </source>
</evidence>
<keyword evidence="9" id="KW-1185">Reference proteome</keyword>
<keyword evidence="4" id="KW-0539">Nucleus</keyword>
<feature type="compositionally biased region" description="Polar residues" evidence="5">
    <location>
        <begin position="1"/>
        <end position="11"/>
    </location>
</feature>
<dbReference type="AlphaFoldDB" id="A0A8S1M8Y9"/>
<dbReference type="Proteomes" id="UP000688137">
    <property type="component" value="Unassembled WGS sequence"/>
</dbReference>
<dbReference type="PANTHER" id="PTHR31200:SF1">
    <property type="entry name" value="INO80 COMPLEX SUBUNIT C"/>
    <property type="match status" value="1"/>
</dbReference>
<evidence type="ECO:0000256" key="4">
    <source>
        <dbReference type="ARBA" id="ARBA00023242"/>
    </source>
</evidence>
<evidence type="ECO:0000313" key="7">
    <source>
        <dbReference type="EMBL" id="CAD8071724.1"/>
    </source>
</evidence>
<dbReference type="InterPro" id="IPR013272">
    <property type="entry name" value="Vps72/YL1_C"/>
</dbReference>
<evidence type="ECO:0000256" key="2">
    <source>
        <dbReference type="ARBA" id="ARBA00023015"/>
    </source>
</evidence>
<dbReference type="GO" id="GO:0006338">
    <property type="term" value="P:chromatin remodeling"/>
    <property type="evidence" value="ECO:0007669"/>
    <property type="project" value="InterPro"/>
</dbReference>